<feature type="region of interest" description="Disordered" evidence="2">
    <location>
        <begin position="204"/>
        <end position="226"/>
    </location>
</feature>
<evidence type="ECO:0000256" key="2">
    <source>
        <dbReference type="SAM" id="MobiDB-lite"/>
    </source>
</evidence>
<organism evidence="3 4">
    <name type="scientific">Simkania negevensis</name>
    <dbReference type="NCBI Taxonomy" id="83561"/>
    <lineage>
        <taxon>Bacteria</taxon>
        <taxon>Pseudomonadati</taxon>
        <taxon>Chlamydiota</taxon>
        <taxon>Chlamydiia</taxon>
        <taxon>Parachlamydiales</taxon>
        <taxon>Simkaniaceae</taxon>
        <taxon>Simkania</taxon>
    </lineage>
</organism>
<evidence type="ECO:0000256" key="1">
    <source>
        <dbReference type="SAM" id="Coils"/>
    </source>
</evidence>
<feature type="coiled-coil region" evidence="1">
    <location>
        <begin position="1655"/>
        <end position="1723"/>
    </location>
</feature>
<dbReference type="EMBL" id="JAFITR010000013">
    <property type="protein sequence ID" value="MBN4066642.1"/>
    <property type="molecule type" value="Genomic_DNA"/>
</dbReference>
<feature type="coiled-coil region" evidence="1">
    <location>
        <begin position="3626"/>
        <end position="3656"/>
    </location>
</feature>
<protein>
    <submittedName>
        <fullName evidence="3">Uncharacterized protein</fullName>
    </submittedName>
</protein>
<sequence>MKSEALSQPFDFSQKGIDYLEFDIKNQPLRILAKPIARVAYVGNTLLRNLAKVIENVAMVAFNFFALAFTRGKSIGDLWHAMKEVCKGTGTILIAVAFLVYRPDTRTKAKPEGENPSGPADTHETKEELSRLIPGINVSTETDLSRQADSSTQAGLPAQEEASTKADAFTQEQVSTKAVAFTQASLPTQVPVSTQADALIETGEASTQVSEEGFAVRTSEAEDVDESEEESAFDMNLTESALRDLPHTEKQRYYCHYVKGLLHCSSSIKEELLKHVNAVAQIGSEPIVYEEAVKALRKCMIAHTGRFGSNGVEEKIKKTIGRFITLFGEERDELQKMRHAQYIVDSGKFAFRKANETCSVQEYLDYFLRFPVGLKYAEVESNLILLEDRPEEGEEERASLGQVRTAMRGVLVEELRTGSHQTSTLLKTSQPPTAKELKDNYSTNNERLRLDARKESLQRQRERLEKENVAPEEFVFHLLVREEECIERARESCEKNNRLYARAEGFLAAGHQLIAGTRQKSFNLFCRHVAILLGTIAKSCPDLSKRYKELEKRIVSLKNESIDDDKFCENLCEFEKDFLLLEQEWIQQDEIPNRCEYLSRHGEMVEELGFLNVQLSKTKAEGEPWLSLNKMFPGRQIMTDYIEAYTKELALLAMEKHSDCQFLLRVAASDVRSKDRKEKPFLLQKAVQLRADAKQCREEADRDQSRDGTVKRRLLATANKLEVQAEQIEKDTVNLQLQQEAQETVALLQRENVALLSRAVETLQAFVYGAAEGVDIEFREKESAAIDLDAVSKQFRTSSVIQEWQKKLEQRWLNSLTLHDYAFFPSVPKKKQQQLMTQHFREWIYHNTGVECYLFINPLAVEEVLNTAEKERVAQGEKGEYIVGKIEQTERLRAIREVIAARGEAESSDSSSTSAVGFEHDLLQTKTARQEQFAPLPAIRYVTEDENGAAVASNLLDVLHNYSTDGDIGELSDWLIQFTSRAKEEEFQHHRLRVLAVCKKIFSLSIEHDIPVSKKVSDIFFRCYQSKKENESLSHFDFDLLDSGSKRELLFGTLTIALAGKRGDDLAQAGDVRNFLVQFYHLAFPALGESERLFLKGKLEGIRILGAGEGAWSAGCFREIGSALQDSPFIGLEGVEDSVAQKSYQQIPARERHSVKRSDIDFVRSRAGEELLIHELIPFLEAISLPMLRFPQERQKWARAIDSALATEANASSERGKVIKQLASYVEEQSKQENASNSPLADDHLATPLSIFFRERILADPYIDINGEMFRRHDQAIKEFNEKLLQSKEINHVLLGTSREIVRITNKIENAAKRNVDPPFSLEEFAALLRYKAAYQDIQFRFFTGQREIRGYLKEAVQEAGVTMLLSAPRMESAIANSDLAKKIVKFLCPSISEEERIKRSKQWGDYCNNIFDGTLKEGGELTMVKDLRGFYELGRGFTIDAVYGTVYNRGQQRLQLSSSLKNHPDVRLLGIDNFSYSRDANDAFCYFTNDEKGEPIVQVKIFAVDDKVIIQKNLPTKFDGSGSILLQYVSKDQMANLPRSITARMGIETFWRDDKGKFYGFDHDGILQTIFERDGESFLVGVKDKGKFTPTFDLGKPPAPSLLACFDSEDILQSEDGDSFFVPGCGLTLHKKDGAWMCTAPFFVGERELDRQVTDLLAIKKNDAEQALKELEQKHKKICDDLNKVDEALKEQYSGGKTLLHLKAEKKELEAKRDACVVEERQIRGGQYIVTVPSEAHKTIAVPVDQRIAELMGKSGQYCKQLRLQPDRLESFFRDRTFERGDETTASLFETTKYFYIQSSNDLNKAYGKWCQAVDDGVSLQEQQDILAECQEIESIREAIRLLYEELCNEPLDEVLFSQMGEHIYAKDLSGSLLLAACVTDPGQRVDVLEQLASHSAGSLSDKQLALLTQAKTTLRTEIETVDPLAAEAVQLYNYLCFVEVQHYQLLTKNFAHSPLSDRMEQFKKILGELENAQATVQDASRYFSRDLPPAPSVQEMWKKVSSLFQNDVYAPICGKYQLPAEAAYILPLTSGKTAVRRAYVHLGGESLLERLALQEEIQVTPKDLSETAAGGYQTAQREIAGSFRRSGSSGQVAGFLLEEFGLFNQSNLIELFSIPQSKPGEAASRGAFGCTERDIETLFKVMMEGEKPPWITVESDLLLTFYYSVNPALNPFTFFNPEPLRAALADKAYTEEQLTAITERIQNFLARAQHARCHYTLEGDEKRASVEARIESAIEKHALEFRAAEDWMHANLGDHCEVGLKEMRYAILTEDYSKLKPIILGQHRDKITSLLSYKNAREQHEDDKKLRQLLPKITQEEIQQLRRDLRGGKVELLNRLILNQHIPSLRNAFIRYLFHRTEWHHLNNVKKADYSGERNKIELLAMRRHYPVDLIASAGLDEEKREEQRRQLAFLLFEENIGFRCNAPQVRMFRSFLLDSKDPDAIDAAQARMGFGKTALLPIIALVKLARMRESEQKGALRPGEKKMVRYVVPRAVLEDNTYAFDQRLENILGVHVVKDTEFQRYQIDPKHPLESLKLIQSDLDARKAFYEKVRNEGHLLIQWPEIRNSIESQEDDFRNLLMDNSFDENVVGALVRCLHTLGTIRGMPTSTVFDELDDTQDEKSREVNYTQGKRESTDPVAIDPMLIIIAHLNQGKYDPKKPECFIQGVLKHFDFVIGEDDPFISRLLDEKKLIPDNVNDAFVRHPKGEKLKAASFLLRALFSDASMLSMVKEKQPNTHFGVRFEERGGKRHYFFDQPSNSSSLIAVPYEGTNTPKGASVYDNTEVASFATLRYYLSNETGFEKDPHLDFLIEQTKKGKISAGDRLKAMADMLDQEELRKAKDRFYNDFMVSPTQEFREFFGAAVVATQIRYDTGRISSDRYERGSSGDDVIGCSGTVGSTSSYFKREFTDSAADGKMSLEIMGRRENAEVKRLASPEKKKPYLDEVLATIFANANKDTRAITDVAGMCKSPEGTPEAVVRALWNMLRENEFFKDVTGIVYYGKDNVKRLYQGPEKDPILCTTAMELEARKGKKFFTFYDQKHTRGTDVKQAFESHALLTLDKNVANSDVKQAILRFRDLVSRESGQSFSFAMMDDFYTEIQGALDKDSSYTIEAKDVAIYLRKQERVAEKKNALTIFNKEMKAIVKQAASHLEHYVTSKIDFKQLRAEQLRAYTGFLQRRNEIAQLVDPAKTTLHEKYGHAIDDMERDRFIERERMQITENLRRLFECAKQFERGIQPAGAAVADDHWERTERFYSGQVEDSVALFKRRYPANECVRTPSNTADGQCIAVAQAQAQAQAEAQANTMVTALMEKDVEVHVDLDSSPRVRMVATHLPVDLSFLQNVTQKTETIDSYGATNNLVHPDLRNKFRVSPHLRATKSLRTRYFLANADKSSVVLISAEEADKFKNPLFAANRQNFSLFDVNDYNAKSGMIPAIVGSDWKNIDRHLANNMRAVMLGINGCPDKNDLGRVASSTDKVRSLINETQLCDVTMEQLLPHLTRRGDTDIVTVDSFGLSKNCVIDLTIASTASAAAAEEDAAVLAAAPGSSTSNVITISARDTAGNLSTIRIPTNNHAFNAFLVGGEVEHWVNDGTPSGKVISVRVSGVLNQSQSKKFAVLQTQLKEHFESLKLKWKELEAKKAEQERDKKEIQDQIERFCQGRLSSVFLTQGFRSAINHMEELKDWGNCLDLAELEHFDQTTDEIGKFQEIPEQQATELARLAGSVTEGEEKMMADIFSAVKEFLTAAPAQASAENASAASSGDVNTKFIVDEERKERLKNTQELLKRVRTCLERKDGALVGEAVNILKQLKEDLIILRAIVATTVHTKNPKKLEAQEGKGLANWQDPIQISIGNGMIASARCQGRVCRPMGESIDSIEHLVESVQRLAEKIAPTEKRIKELEAEIGAIAGYYNEAEGAVDIVDTILGQEQNLSRALFGRGLQLVPKDAKGDLTPSALFDLINSSALLRMRTGAVESHAMHFEGRRPEYNFTVDTLERTLERDTVQMTIAEATSLESNIALRRQINNLANQFEQRSKEVLRR</sequence>
<dbReference type="PANTHER" id="PTHR34491">
    <property type="entry name" value="A-TYPE INCLUSION PROTEIN, PUTATIVE-RELATED"/>
    <property type="match status" value="1"/>
</dbReference>
<proteinExistence type="predicted"/>
<feature type="compositionally biased region" description="Polar residues" evidence="2">
    <location>
        <begin position="140"/>
        <end position="154"/>
    </location>
</feature>
<feature type="region of interest" description="Disordered" evidence="2">
    <location>
        <begin position="140"/>
        <end position="167"/>
    </location>
</feature>
<feature type="coiled-coil region" evidence="1">
    <location>
        <begin position="711"/>
        <end position="758"/>
    </location>
</feature>
<feature type="region of interest" description="Disordered" evidence="2">
    <location>
        <begin position="107"/>
        <end position="128"/>
    </location>
</feature>
<keyword evidence="4" id="KW-1185">Reference proteome</keyword>
<keyword evidence="1" id="KW-0175">Coiled coil</keyword>
<evidence type="ECO:0000313" key="4">
    <source>
        <dbReference type="Proteomes" id="UP000722121"/>
    </source>
</evidence>
<dbReference type="Proteomes" id="UP000722121">
    <property type="component" value="Unassembled WGS sequence"/>
</dbReference>
<dbReference type="PANTHER" id="PTHR34491:SF156">
    <property type="entry name" value="KINESIN MOTOR DOMAIN-CONTAINING PROTEIN"/>
    <property type="match status" value="1"/>
</dbReference>
<comment type="caution">
    <text evidence="3">The sequence shown here is derived from an EMBL/GenBank/DDBJ whole genome shotgun (WGS) entry which is preliminary data.</text>
</comment>
<accession>A0ABS3ARB6</accession>
<gene>
    <name evidence="3" type="ORF">JYU14_00990</name>
</gene>
<evidence type="ECO:0000313" key="3">
    <source>
        <dbReference type="EMBL" id="MBN4066642.1"/>
    </source>
</evidence>
<reference evidence="3 4" key="1">
    <citation type="submission" date="2021-02" db="EMBL/GenBank/DDBJ databases">
        <title>Activity-based single-cell genomes from oceanic crustal fluid captures similar information to metagenomic and metatranscriptomic surveys with orders of magnitude less sampling.</title>
        <authorList>
            <person name="D'Angelo T.S."/>
            <person name="Orcutt B.N."/>
        </authorList>
    </citation>
    <scope>NUCLEOTIDE SEQUENCE [LARGE SCALE GENOMIC DNA]</scope>
    <source>
        <strain evidence="3">AH-315-G07</strain>
    </source>
</reference>
<name>A0ABS3ARB6_9BACT</name>